<feature type="compositionally biased region" description="Low complexity" evidence="1">
    <location>
        <begin position="33"/>
        <end position="57"/>
    </location>
</feature>
<keyword evidence="3" id="KW-1185">Reference proteome</keyword>
<proteinExistence type="predicted"/>
<dbReference type="EMBL" id="BOPF01000018">
    <property type="protein sequence ID" value="GIJ47864.1"/>
    <property type="molecule type" value="Genomic_DNA"/>
</dbReference>
<feature type="compositionally biased region" description="Polar residues" evidence="1">
    <location>
        <begin position="7"/>
        <end position="18"/>
    </location>
</feature>
<reference evidence="2" key="1">
    <citation type="submission" date="2021-01" db="EMBL/GenBank/DDBJ databases">
        <title>Whole genome shotgun sequence of Virgisporangium aliadipatigenens NBRC 105644.</title>
        <authorList>
            <person name="Komaki H."/>
            <person name="Tamura T."/>
        </authorList>
    </citation>
    <scope>NUCLEOTIDE SEQUENCE</scope>
    <source>
        <strain evidence="2">NBRC 105644</strain>
    </source>
</reference>
<feature type="region of interest" description="Disordered" evidence="1">
    <location>
        <begin position="1"/>
        <end position="128"/>
    </location>
</feature>
<gene>
    <name evidence="2" type="ORF">Val02_47500</name>
</gene>
<name>A0A8J3YLU2_9ACTN</name>
<feature type="compositionally biased region" description="Polar residues" evidence="1">
    <location>
        <begin position="92"/>
        <end position="111"/>
    </location>
</feature>
<protein>
    <submittedName>
        <fullName evidence="2">Uncharacterized protein</fullName>
    </submittedName>
</protein>
<evidence type="ECO:0000313" key="2">
    <source>
        <dbReference type="EMBL" id="GIJ47864.1"/>
    </source>
</evidence>
<dbReference type="Proteomes" id="UP000619260">
    <property type="component" value="Unassembled WGS sequence"/>
</dbReference>
<accession>A0A8J3YLU2</accession>
<evidence type="ECO:0000256" key="1">
    <source>
        <dbReference type="SAM" id="MobiDB-lite"/>
    </source>
</evidence>
<sequence length="196" mass="19183">MVRPVADSSTLATRTGPSATFVIAPKKIGRPMPSTATAAAVGTGPAASGSSSAHTAPVPNDATVTSRASRSPRRTRPAAIEPASPISPVSANSSPYQAVGTPSSRSTNGGTSVVMPAPAKPEVSSSVSIGRMNAVPKSARAPSAVLRRNSLTRAATLQLAAVGVLSSGAAEAPVAAEARGAAVAALIPSSAVALSR</sequence>
<organism evidence="2 3">
    <name type="scientific">Virgisporangium aliadipatigenens</name>
    <dbReference type="NCBI Taxonomy" id="741659"/>
    <lineage>
        <taxon>Bacteria</taxon>
        <taxon>Bacillati</taxon>
        <taxon>Actinomycetota</taxon>
        <taxon>Actinomycetes</taxon>
        <taxon>Micromonosporales</taxon>
        <taxon>Micromonosporaceae</taxon>
        <taxon>Virgisporangium</taxon>
    </lineage>
</organism>
<comment type="caution">
    <text evidence="2">The sequence shown here is derived from an EMBL/GenBank/DDBJ whole genome shotgun (WGS) entry which is preliminary data.</text>
</comment>
<dbReference type="AlphaFoldDB" id="A0A8J3YLU2"/>
<evidence type="ECO:0000313" key="3">
    <source>
        <dbReference type="Proteomes" id="UP000619260"/>
    </source>
</evidence>
<feature type="compositionally biased region" description="Low complexity" evidence="1">
    <location>
        <begin position="77"/>
        <end position="91"/>
    </location>
</feature>